<proteinExistence type="predicted"/>
<dbReference type="EMBL" id="JASBWS010000044">
    <property type="protein sequence ID" value="KAJ9106054.1"/>
    <property type="molecule type" value="Genomic_DNA"/>
</dbReference>
<gene>
    <name evidence="1" type="ORF">QFC20_004115</name>
</gene>
<protein>
    <submittedName>
        <fullName evidence="1">Uncharacterized protein</fullName>
    </submittedName>
</protein>
<name>A0ACC2W463_9TREE</name>
<accession>A0ACC2W463</accession>
<organism evidence="1 2">
    <name type="scientific">Naganishia adeliensis</name>
    <dbReference type="NCBI Taxonomy" id="92952"/>
    <lineage>
        <taxon>Eukaryota</taxon>
        <taxon>Fungi</taxon>
        <taxon>Dikarya</taxon>
        <taxon>Basidiomycota</taxon>
        <taxon>Agaricomycotina</taxon>
        <taxon>Tremellomycetes</taxon>
        <taxon>Filobasidiales</taxon>
        <taxon>Filobasidiaceae</taxon>
        <taxon>Naganishia</taxon>
    </lineage>
</organism>
<keyword evidence="2" id="KW-1185">Reference proteome</keyword>
<evidence type="ECO:0000313" key="1">
    <source>
        <dbReference type="EMBL" id="KAJ9106054.1"/>
    </source>
</evidence>
<evidence type="ECO:0000313" key="2">
    <source>
        <dbReference type="Proteomes" id="UP001230649"/>
    </source>
</evidence>
<sequence>MSSVTQTITLPVCDASELKNGDIRDFEFGEGEKKGKVFLAKVDDKVVRAILKRFFATSAYCTHYGAPLVKGVLETTKGHPTLRCGWHSACFNLCTGDIEDAPGLDSLHKFDAKEENGKILVTANMADVMSKYGRSPLKSDKRAIAQADKKSSEETVVIVGGGAGGHHTMESLREHGFKGKIVMISKETSPPFDRTKLSKALITSAAKLVWRTDEEMKNDFKVELHTSTSVKSIDADAKTVAVDKAGVEPIKYDHLVIATGGQPKKLPIEGADLDNVCLLRTIEDAQKIVAGLDDKAKVVIIGTSFVGMELAGAIVKKKPASIDVIGVDEVPFAKILGEKIGGAVQKDLESQGVKFHMKANIEKIAPSESDSSKVGSVILKDDSPLECSLLIMGTGVQPATAFLADSGFKLEEDKGIAVDEYLQVEGKQHIYALGDIAHWPEYKSGEKRRIEHWQVASNQGRVIGQNISVPEKRIAYRKAPFFWSSIGKGLRYVSTQNGFEDIYIDGDVDKELKFVAYFAKGDEVVAVASMQRDPYVAKSVDLLSLGLMPSFSEIKGGKSILEIDLVGQGSTN</sequence>
<comment type="caution">
    <text evidence="1">The sequence shown here is derived from an EMBL/GenBank/DDBJ whole genome shotgun (WGS) entry which is preliminary data.</text>
</comment>
<reference evidence="1" key="1">
    <citation type="submission" date="2023-04" db="EMBL/GenBank/DDBJ databases">
        <title>Draft Genome sequencing of Naganishia species isolated from polar environments using Oxford Nanopore Technology.</title>
        <authorList>
            <person name="Leo P."/>
            <person name="Venkateswaran K."/>
        </authorList>
    </citation>
    <scope>NUCLEOTIDE SEQUENCE</scope>
    <source>
        <strain evidence="1">MNA-CCFEE 5262</strain>
    </source>
</reference>
<dbReference type="Proteomes" id="UP001230649">
    <property type="component" value="Unassembled WGS sequence"/>
</dbReference>